<gene>
    <name evidence="2" type="ORF">EJB19_15265</name>
</gene>
<sequence length="225" mass="25602">MKKTRILSTKKLLPKQKQLVLDLNIEIIDSDFINIKTKNVSIKELTDALIFTSQNAVLAVLNSKDINFLKSKKIFCVGIKTKTLLEKKGFIIESYANYAEELAKTISLNYPNLSYTFFSGNLRQDIVPKKLKEFGITLKEIEVYETILIPQKNNIKSEGILFYSPSGVESYLKENKITDEICFCIGNTTAKALRNITQKIEIADQPSVENVIIKCINYYKNTSQV</sequence>
<dbReference type="GO" id="GO:0006780">
    <property type="term" value="P:uroporphyrinogen III biosynthetic process"/>
    <property type="evidence" value="ECO:0007669"/>
    <property type="project" value="InterPro"/>
</dbReference>
<dbReference type="InterPro" id="IPR039793">
    <property type="entry name" value="UROS/Hem4"/>
</dbReference>
<dbReference type="SUPFAM" id="SSF69618">
    <property type="entry name" value="HemD-like"/>
    <property type="match status" value="1"/>
</dbReference>
<dbReference type="GO" id="GO:0005829">
    <property type="term" value="C:cytosol"/>
    <property type="evidence" value="ECO:0007669"/>
    <property type="project" value="TreeGrafter"/>
</dbReference>
<proteinExistence type="predicted"/>
<feature type="domain" description="Tetrapyrrole biosynthesis uroporphyrinogen III synthase" evidence="1">
    <location>
        <begin position="45"/>
        <end position="211"/>
    </location>
</feature>
<dbReference type="PANTHER" id="PTHR12390">
    <property type="entry name" value="UROPORPHYRINOGEN III SYNTHASE"/>
    <property type="match status" value="1"/>
</dbReference>
<dbReference type="PANTHER" id="PTHR12390:SF0">
    <property type="entry name" value="UROPORPHYRINOGEN-III SYNTHASE"/>
    <property type="match status" value="1"/>
</dbReference>
<name>A0AA94EZT5_9FLAO</name>
<dbReference type="GO" id="GO:0004852">
    <property type="term" value="F:uroporphyrinogen-III synthase activity"/>
    <property type="evidence" value="ECO:0007669"/>
    <property type="project" value="InterPro"/>
</dbReference>
<evidence type="ECO:0000313" key="2">
    <source>
        <dbReference type="EMBL" id="RVU86898.1"/>
    </source>
</evidence>
<comment type="caution">
    <text evidence="2">The sequence shown here is derived from an EMBL/GenBank/DDBJ whole genome shotgun (WGS) entry which is preliminary data.</text>
</comment>
<dbReference type="Pfam" id="PF02602">
    <property type="entry name" value="HEM4"/>
    <property type="match status" value="1"/>
</dbReference>
<dbReference type="AlphaFoldDB" id="A0AA94EZT5"/>
<organism evidence="2">
    <name type="scientific">Flavobacterium columnare</name>
    <dbReference type="NCBI Taxonomy" id="996"/>
    <lineage>
        <taxon>Bacteria</taxon>
        <taxon>Pseudomonadati</taxon>
        <taxon>Bacteroidota</taxon>
        <taxon>Flavobacteriia</taxon>
        <taxon>Flavobacteriales</taxon>
        <taxon>Flavobacteriaceae</taxon>
        <taxon>Flavobacterium</taxon>
    </lineage>
</organism>
<dbReference type="EMBL" id="RWGX01000006">
    <property type="protein sequence ID" value="RVU86898.1"/>
    <property type="molecule type" value="Genomic_DNA"/>
</dbReference>
<protein>
    <submittedName>
        <fullName evidence="2">Uroporphyrinogen-III synthase</fullName>
    </submittedName>
</protein>
<dbReference type="InterPro" id="IPR036108">
    <property type="entry name" value="4pyrrol_syn_uPrphyn_synt_sf"/>
</dbReference>
<evidence type="ECO:0000259" key="1">
    <source>
        <dbReference type="Pfam" id="PF02602"/>
    </source>
</evidence>
<dbReference type="Gene3D" id="3.40.50.10090">
    <property type="match status" value="2"/>
</dbReference>
<dbReference type="CDD" id="cd06578">
    <property type="entry name" value="HemD"/>
    <property type="match status" value="1"/>
</dbReference>
<dbReference type="InterPro" id="IPR003754">
    <property type="entry name" value="4pyrrol_synth_uPrphyn_synth"/>
</dbReference>
<dbReference type="RefSeq" id="WP_063743543.1">
    <property type="nucleotide sequence ID" value="NZ_RWGX02000013.1"/>
</dbReference>
<accession>A0AA94EZT5</accession>
<reference evidence="2" key="1">
    <citation type="submission" date="2018-12" db="EMBL/GenBank/DDBJ databases">
        <title>Draft genome sequence of Flaovobacterium columnare BGFS27 isolated from channel catfish in Alabama.</title>
        <authorList>
            <person name="Cai W."/>
            <person name="Arias C."/>
        </authorList>
    </citation>
    <scope>NUCLEOTIDE SEQUENCE [LARGE SCALE GENOMIC DNA]</scope>
    <source>
        <strain evidence="2">BGFS27</strain>
    </source>
</reference>